<comment type="caution">
    <text evidence="1">The sequence shown here is derived from an EMBL/GenBank/DDBJ whole genome shotgun (WGS) entry which is preliminary data.</text>
</comment>
<keyword evidence="2" id="KW-1185">Reference proteome</keyword>
<protein>
    <recommendedName>
        <fullName evidence="3">YolD-like protein</fullName>
    </recommendedName>
</protein>
<reference evidence="1 2" key="1">
    <citation type="submission" date="2016-06" db="EMBL/GenBank/DDBJ databases">
        <title>Four novel species of enterococci isolated from chicken manure.</title>
        <authorList>
            <person name="Van Tyne D."/>
        </authorList>
    </citation>
    <scope>NUCLEOTIDE SEQUENCE [LARGE SCALE GENOMIC DNA]</scope>
    <source>
        <strain evidence="1 2">CU12B</strain>
    </source>
</reference>
<name>A0ABQ6YWQ4_9ENTE</name>
<dbReference type="EMBL" id="MAEL01000054">
    <property type="protein sequence ID" value="KAF1301904.1"/>
    <property type="molecule type" value="Genomic_DNA"/>
</dbReference>
<dbReference type="RefSeq" id="WP_161902885.1">
    <property type="nucleotide sequence ID" value="NZ_MAEL01000054.1"/>
</dbReference>
<accession>A0ABQ6YWQ4</accession>
<dbReference type="Proteomes" id="UP000782705">
    <property type="component" value="Unassembled WGS sequence"/>
</dbReference>
<organism evidence="1 2">
    <name type="scientific">Candidatus Enterococcus willemsii</name>
    <dbReference type="NCBI Taxonomy" id="1857215"/>
    <lineage>
        <taxon>Bacteria</taxon>
        <taxon>Bacillati</taxon>
        <taxon>Bacillota</taxon>
        <taxon>Bacilli</taxon>
        <taxon>Lactobacillales</taxon>
        <taxon>Enterococcaceae</taxon>
        <taxon>Enterococcus</taxon>
    </lineage>
</organism>
<evidence type="ECO:0000313" key="1">
    <source>
        <dbReference type="EMBL" id="KAF1301904.1"/>
    </source>
</evidence>
<gene>
    <name evidence="1" type="ORF">BAU17_00615</name>
</gene>
<sequence>MEKPSTIKKLRNFLVMTSSVLLDTFLSDDADKRLAKAKLREMRETLQRAAYEKSLVVLQLDSENNEVISGWIVGKNIGKEQVVIKIQDNQQQMRIVDLKSIVKVSTLSPEGKNMKAAR</sequence>
<evidence type="ECO:0008006" key="3">
    <source>
        <dbReference type="Google" id="ProtNLM"/>
    </source>
</evidence>
<proteinExistence type="predicted"/>
<evidence type="ECO:0000313" key="2">
    <source>
        <dbReference type="Proteomes" id="UP000782705"/>
    </source>
</evidence>